<proteinExistence type="predicted"/>
<sequence>MTHAHPAYAQLRQVTPIAAVMLENNPGMMTLDGTNTWILRAPGREECVVVDPGDADEEHLRRIAEVGPVALTLITHRHHDHTGGIDRFVEMTGSPVRAVDPQFRRHTDAGLPDGELIEEVGLAIRVLRTPGHTKDSTSFVIEGEGSVLTGDTILGRGTTVLDSTDGDLGDYLSSLRVLIDLGSGRTVLPGHGPELPDLQVVAEQYLAHREERLAQVRDALEVLGHDAAVRAVVEHVYTDVDEKLWPVAEQSVRVQLDYLRPSHE</sequence>
<dbReference type="InterPro" id="IPR050662">
    <property type="entry name" value="Sec-metab_biosynth-thioest"/>
</dbReference>
<dbReference type="Pfam" id="PF00753">
    <property type="entry name" value="Lactamase_B"/>
    <property type="match status" value="1"/>
</dbReference>
<dbReference type="EMBL" id="BAABFB010000048">
    <property type="protein sequence ID" value="GAA4481607.1"/>
    <property type="molecule type" value="Genomic_DNA"/>
</dbReference>
<dbReference type="RefSeq" id="WP_345346322.1">
    <property type="nucleotide sequence ID" value="NZ_BAABFB010000048.1"/>
</dbReference>
<dbReference type="SMART" id="SM00849">
    <property type="entry name" value="Lactamase_B"/>
    <property type="match status" value="1"/>
</dbReference>
<dbReference type="Pfam" id="PF17778">
    <property type="entry name" value="WHD_BLACT"/>
    <property type="match status" value="1"/>
</dbReference>
<protein>
    <submittedName>
        <fullName evidence="2">MBL fold metallo-hydrolase</fullName>
    </submittedName>
</protein>
<dbReference type="InterPro" id="IPR041516">
    <property type="entry name" value="LACTB2_WH"/>
</dbReference>
<dbReference type="Proteomes" id="UP001501183">
    <property type="component" value="Unassembled WGS sequence"/>
</dbReference>
<gene>
    <name evidence="2" type="ORF">GCM10023094_30130</name>
</gene>
<comment type="caution">
    <text evidence="2">The sequence shown here is derived from an EMBL/GenBank/DDBJ whole genome shotgun (WGS) entry which is preliminary data.</text>
</comment>
<evidence type="ECO:0000313" key="3">
    <source>
        <dbReference type="Proteomes" id="UP001501183"/>
    </source>
</evidence>
<dbReference type="InterPro" id="IPR036388">
    <property type="entry name" value="WH-like_DNA-bd_sf"/>
</dbReference>
<dbReference type="PANTHER" id="PTHR23131:SF0">
    <property type="entry name" value="ENDORIBONUCLEASE LACTB2"/>
    <property type="match status" value="1"/>
</dbReference>
<name>A0ABP8P740_9NOCA</name>
<organism evidence="2 3">
    <name type="scientific">Rhodococcus olei</name>
    <dbReference type="NCBI Taxonomy" id="2161675"/>
    <lineage>
        <taxon>Bacteria</taxon>
        <taxon>Bacillati</taxon>
        <taxon>Actinomycetota</taxon>
        <taxon>Actinomycetes</taxon>
        <taxon>Mycobacteriales</taxon>
        <taxon>Nocardiaceae</taxon>
        <taxon>Rhodococcus</taxon>
    </lineage>
</organism>
<accession>A0ABP8P740</accession>
<dbReference type="SUPFAM" id="SSF56281">
    <property type="entry name" value="Metallo-hydrolase/oxidoreductase"/>
    <property type="match status" value="1"/>
</dbReference>
<reference evidence="3" key="1">
    <citation type="journal article" date="2019" name="Int. J. Syst. Evol. Microbiol.">
        <title>The Global Catalogue of Microorganisms (GCM) 10K type strain sequencing project: providing services to taxonomists for standard genome sequencing and annotation.</title>
        <authorList>
            <consortium name="The Broad Institute Genomics Platform"/>
            <consortium name="The Broad Institute Genome Sequencing Center for Infectious Disease"/>
            <person name="Wu L."/>
            <person name="Ma J."/>
        </authorList>
    </citation>
    <scope>NUCLEOTIDE SEQUENCE [LARGE SCALE GENOMIC DNA]</scope>
    <source>
        <strain evidence="3">JCM 32206</strain>
    </source>
</reference>
<dbReference type="Gene3D" id="1.10.10.10">
    <property type="entry name" value="Winged helix-like DNA-binding domain superfamily/Winged helix DNA-binding domain"/>
    <property type="match status" value="1"/>
</dbReference>
<dbReference type="InterPro" id="IPR036866">
    <property type="entry name" value="RibonucZ/Hydroxyglut_hydro"/>
</dbReference>
<keyword evidence="3" id="KW-1185">Reference proteome</keyword>
<evidence type="ECO:0000259" key="1">
    <source>
        <dbReference type="SMART" id="SM00849"/>
    </source>
</evidence>
<dbReference type="Gene3D" id="3.60.15.10">
    <property type="entry name" value="Ribonuclease Z/Hydroxyacylglutathione hydrolase-like"/>
    <property type="match status" value="1"/>
</dbReference>
<evidence type="ECO:0000313" key="2">
    <source>
        <dbReference type="EMBL" id="GAA4481607.1"/>
    </source>
</evidence>
<feature type="domain" description="Metallo-beta-lactamase" evidence="1">
    <location>
        <begin position="33"/>
        <end position="191"/>
    </location>
</feature>
<dbReference type="InterPro" id="IPR001279">
    <property type="entry name" value="Metallo-B-lactamas"/>
</dbReference>
<dbReference type="PANTHER" id="PTHR23131">
    <property type="entry name" value="ENDORIBONUCLEASE LACTB2"/>
    <property type="match status" value="1"/>
</dbReference>
<dbReference type="CDD" id="cd16278">
    <property type="entry name" value="metallo-hydrolase-like_MBL-fold"/>
    <property type="match status" value="1"/>
</dbReference>